<dbReference type="FunFam" id="1.10.555.10:FF:000058">
    <property type="entry name" value="GTPase-activating protein pac-1"/>
    <property type="match status" value="1"/>
</dbReference>
<feature type="compositionally biased region" description="Acidic residues" evidence="2">
    <location>
        <begin position="605"/>
        <end position="615"/>
    </location>
</feature>
<dbReference type="PANTHER" id="PTHR23175:SF23">
    <property type="entry name" value="PDZ DOMAIN-CONTAINING PROTEIN"/>
    <property type="match status" value="1"/>
</dbReference>
<reference evidence="5" key="1">
    <citation type="submission" date="2019-08" db="EMBL/GenBank/DDBJ databases">
        <title>The improved chromosome-level genome for the pearl oyster Pinctada fucata martensii using PacBio sequencing and Hi-C.</title>
        <authorList>
            <person name="Zheng Z."/>
        </authorList>
    </citation>
    <scope>NUCLEOTIDE SEQUENCE</scope>
    <source>
        <strain evidence="5">ZZ-2019</strain>
        <tissue evidence="5">Adductor muscle</tissue>
    </source>
</reference>
<accession>A0AA88YMC9</accession>
<dbReference type="InterPro" id="IPR008936">
    <property type="entry name" value="Rho_GTPase_activation_prot"/>
</dbReference>
<feature type="region of interest" description="Disordered" evidence="2">
    <location>
        <begin position="605"/>
        <end position="630"/>
    </location>
</feature>
<evidence type="ECO:0000256" key="1">
    <source>
        <dbReference type="ARBA" id="ARBA00022468"/>
    </source>
</evidence>
<evidence type="ECO:0000313" key="6">
    <source>
        <dbReference type="Proteomes" id="UP001186944"/>
    </source>
</evidence>
<evidence type="ECO:0000256" key="2">
    <source>
        <dbReference type="SAM" id="MobiDB-lite"/>
    </source>
</evidence>
<evidence type="ECO:0000259" key="4">
    <source>
        <dbReference type="PROSITE" id="PS50238"/>
    </source>
</evidence>
<dbReference type="Pfam" id="PF00620">
    <property type="entry name" value="RhoGAP"/>
    <property type="match status" value="1"/>
</dbReference>
<comment type="caution">
    <text evidence="5">The sequence shown here is derived from an EMBL/GenBank/DDBJ whole genome shotgun (WGS) entry which is preliminary data.</text>
</comment>
<name>A0AA88YMC9_PINIB</name>
<dbReference type="SMART" id="SM00233">
    <property type="entry name" value="PH"/>
    <property type="match status" value="1"/>
</dbReference>
<dbReference type="AlphaFoldDB" id="A0AA88YMC9"/>
<dbReference type="GO" id="GO:0007165">
    <property type="term" value="P:signal transduction"/>
    <property type="evidence" value="ECO:0007669"/>
    <property type="project" value="InterPro"/>
</dbReference>
<dbReference type="Proteomes" id="UP001186944">
    <property type="component" value="Unassembled WGS sequence"/>
</dbReference>
<proteinExistence type="predicted"/>
<dbReference type="InterPro" id="IPR011993">
    <property type="entry name" value="PH-like_dom_sf"/>
</dbReference>
<protein>
    <submittedName>
        <fullName evidence="5">Uncharacterized protein</fullName>
    </submittedName>
</protein>
<dbReference type="CDD" id="cd01253">
    <property type="entry name" value="PH_ARHGAP21-like"/>
    <property type="match status" value="1"/>
</dbReference>
<dbReference type="InterPro" id="IPR041681">
    <property type="entry name" value="PH_9"/>
</dbReference>
<dbReference type="InterPro" id="IPR001605">
    <property type="entry name" value="PH_dom-spectrin-type"/>
</dbReference>
<evidence type="ECO:0000259" key="3">
    <source>
        <dbReference type="PROSITE" id="PS50003"/>
    </source>
</evidence>
<keyword evidence="1" id="KW-0343">GTPase activation</keyword>
<dbReference type="GO" id="GO:0005096">
    <property type="term" value="F:GTPase activator activity"/>
    <property type="evidence" value="ECO:0007669"/>
    <property type="project" value="UniProtKB-KW"/>
</dbReference>
<feature type="region of interest" description="Disordered" evidence="2">
    <location>
        <begin position="37"/>
        <end position="57"/>
    </location>
</feature>
<dbReference type="Pfam" id="PF15410">
    <property type="entry name" value="PH_9"/>
    <property type="match status" value="1"/>
</dbReference>
<sequence>MRVYIVDMNSDDIISLFDLKLRELTEEFTLDSSIHSSQEDLLLGDSPPPVTSSTSWLGSHTSVNSAISHISTGMTPTPSSDSIVALTSTPVKDTAPKVILRRKQETSPEDDAVKLHRRTSYLMATANDRDTHKLSLDKSISSSQSGLEIQEQITPPKSSMTKLKNLFGEKTPAIKEAIERTSHRQDPASPLQEITKQGTLTFKSDLTDGKKASDRSWKSVWVELRGHALYLSKEKKDQSLSHPFSFEDQPISIKSSFVDKAYDYTKKKHVFRLKTFNMSEYLFQAEDEDIMMSWIRAIQSNNNPDADDIGIGQEGLIKRKTSQQENMASQITITALKQSPQVLPKPNKLAVLKSKMPHSPSTKRKKSEKEDGSKKSSLFKFKSFRKTTINSSSGNSDDNCMFGVPLECCIPSPNNDHVPMIVDLCTKIVEARGLEVTGVYRIPGNTAAVNMMQEELNKGIDNMNVEHEKWCDVNVIGSLLKTFFRKLPDPLITAELYQQFINANRIENPQTRMLKLKRLLHEMPEHHFETFKHLADHLHTVSIYGHLNKMDARNLAIVFGPTLIRKDDDMSALVRDMSDSCRIIESVISHHDWFFSSWDRDNEVPIEEGRDDDDAPTNPSISKMSCDDDDAINPRDIVSSIVQAANLKLRKKSGTDKSFEDLDVSLSEGGFRERNIDLEVKRRGMKPHVEITSRSSPNLMAMSGVVGSQEQLTLVPNRNSDTCSI</sequence>
<dbReference type="SUPFAM" id="SSF50729">
    <property type="entry name" value="PH domain-like"/>
    <property type="match status" value="1"/>
</dbReference>
<gene>
    <name evidence="5" type="ORF">FSP39_011856</name>
</gene>
<dbReference type="PROSITE" id="PS50003">
    <property type="entry name" value="PH_DOMAIN"/>
    <property type="match status" value="1"/>
</dbReference>
<dbReference type="SUPFAM" id="SSF48350">
    <property type="entry name" value="GTPase activation domain, GAP"/>
    <property type="match status" value="1"/>
</dbReference>
<feature type="domain" description="PH" evidence="3">
    <location>
        <begin position="193"/>
        <end position="303"/>
    </location>
</feature>
<dbReference type="InterPro" id="IPR001849">
    <property type="entry name" value="PH_domain"/>
</dbReference>
<dbReference type="InterPro" id="IPR000198">
    <property type="entry name" value="RhoGAP_dom"/>
</dbReference>
<dbReference type="PANTHER" id="PTHR23175">
    <property type="entry name" value="PDZ DOMAIN-CONTAINING PROTEIN"/>
    <property type="match status" value="1"/>
</dbReference>
<keyword evidence="6" id="KW-1185">Reference proteome</keyword>
<dbReference type="Gene3D" id="2.30.29.30">
    <property type="entry name" value="Pleckstrin-homology domain (PH domain)/Phosphotyrosine-binding domain (PTB)"/>
    <property type="match status" value="1"/>
</dbReference>
<dbReference type="EMBL" id="VSWD01000001">
    <property type="protein sequence ID" value="KAK3108613.1"/>
    <property type="molecule type" value="Genomic_DNA"/>
</dbReference>
<evidence type="ECO:0000313" key="5">
    <source>
        <dbReference type="EMBL" id="KAK3108613.1"/>
    </source>
</evidence>
<dbReference type="FunFam" id="2.30.29.30:FF:000024">
    <property type="entry name" value="Spectrin beta chain"/>
    <property type="match status" value="1"/>
</dbReference>
<organism evidence="5 6">
    <name type="scientific">Pinctada imbricata</name>
    <name type="common">Atlantic pearl-oyster</name>
    <name type="synonym">Pinctada martensii</name>
    <dbReference type="NCBI Taxonomy" id="66713"/>
    <lineage>
        <taxon>Eukaryota</taxon>
        <taxon>Metazoa</taxon>
        <taxon>Spiralia</taxon>
        <taxon>Lophotrochozoa</taxon>
        <taxon>Mollusca</taxon>
        <taxon>Bivalvia</taxon>
        <taxon>Autobranchia</taxon>
        <taxon>Pteriomorphia</taxon>
        <taxon>Pterioida</taxon>
        <taxon>Pterioidea</taxon>
        <taxon>Pteriidae</taxon>
        <taxon>Pinctada</taxon>
    </lineage>
</organism>
<dbReference type="PROSITE" id="PS50238">
    <property type="entry name" value="RHOGAP"/>
    <property type="match status" value="1"/>
</dbReference>
<dbReference type="SMART" id="SM00324">
    <property type="entry name" value="RhoGAP"/>
    <property type="match status" value="1"/>
</dbReference>
<dbReference type="PRINTS" id="PR00683">
    <property type="entry name" value="SPECTRINPH"/>
</dbReference>
<dbReference type="Gene3D" id="1.10.555.10">
    <property type="entry name" value="Rho GTPase activation protein"/>
    <property type="match status" value="1"/>
</dbReference>
<feature type="region of interest" description="Disordered" evidence="2">
    <location>
        <begin position="350"/>
        <end position="374"/>
    </location>
</feature>
<feature type="domain" description="Rho-GAP" evidence="4">
    <location>
        <begin position="404"/>
        <end position="595"/>
    </location>
</feature>
<dbReference type="GO" id="GO:0005543">
    <property type="term" value="F:phospholipid binding"/>
    <property type="evidence" value="ECO:0007669"/>
    <property type="project" value="InterPro"/>
</dbReference>